<keyword evidence="2" id="KW-1185">Reference proteome</keyword>
<dbReference type="EMBL" id="JAGIZQ010000001">
    <property type="protein sequence ID" value="KAH6649726.1"/>
    <property type="molecule type" value="Genomic_DNA"/>
</dbReference>
<sequence>MVNVATPRLYGALGADDSPKPRSIKEDLDWDIRLGCGLHRVSAKHPAAVHNSAELIQNAAVACLGHDDIAVDIRSVWLGRHSPFAWLIDATRGPPWWCGLTVHQWFVCNL</sequence>
<evidence type="ECO:0000313" key="1">
    <source>
        <dbReference type="EMBL" id="KAH6649726.1"/>
    </source>
</evidence>
<protein>
    <submittedName>
        <fullName evidence="1">Uncharacterized protein</fullName>
    </submittedName>
</protein>
<accession>A0ACB7PNB3</accession>
<organism evidence="1 2">
    <name type="scientific">Chaetomium tenue</name>
    <dbReference type="NCBI Taxonomy" id="1854479"/>
    <lineage>
        <taxon>Eukaryota</taxon>
        <taxon>Fungi</taxon>
        <taxon>Dikarya</taxon>
        <taxon>Ascomycota</taxon>
        <taxon>Pezizomycotina</taxon>
        <taxon>Sordariomycetes</taxon>
        <taxon>Sordariomycetidae</taxon>
        <taxon>Sordariales</taxon>
        <taxon>Chaetomiaceae</taxon>
        <taxon>Chaetomium</taxon>
    </lineage>
</organism>
<evidence type="ECO:0000313" key="2">
    <source>
        <dbReference type="Proteomes" id="UP000724584"/>
    </source>
</evidence>
<comment type="caution">
    <text evidence="1">The sequence shown here is derived from an EMBL/GenBank/DDBJ whole genome shotgun (WGS) entry which is preliminary data.</text>
</comment>
<proteinExistence type="predicted"/>
<name>A0ACB7PNB3_9PEZI</name>
<gene>
    <name evidence="1" type="ORF">F5144DRAFT_19664</name>
</gene>
<dbReference type="Proteomes" id="UP000724584">
    <property type="component" value="Unassembled WGS sequence"/>
</dbReference>
<reference evidence="1 2" key="1">
    <citation type="journal article" date="2021" name="Nat. Commun.">
        <title>Genetic determinants of endophytism in the Arabidopsis root mycobiome.</title>
        <authorList>
            <person name="Mesny F."/>
            <person name="Miyauchi S."/>
            <person name="Thiergart T."/>
            <person name="Pickel B."/>
            <person name="Atanasova L."/>
            <person name="Karlsson M."/>
            <person name="Huettel B."/>
            <person name="Barry K.W."/>
            <person name="Haridas S."/>
            <person name="Chen C."/>
            <person name="Bauer D."/>
            <person name="Andreopoulos W."/>
            <person name="Pangilinan J."/>
            <person name="LaButti K."/>
            <person name="Riley R."/>
            <person name="Lipzen A."/>
            <person name="Clum A."/>
            <person name="Drula E."/>
            <person name="Henrissat B."/>
            <person name="Kohler A."/>
            <person name="Grigoriev I.V."/>
            <person name="Martin F.M."/>
            <person name="Hacquard S."/>
        </authorList>
    </citation>
    <scope>NUCLEOTIDE SEQUENCE [LARGE SCALE GENOMIC DNA]</scope>
    <source>
        <strain evidence="1 2">MPI-SDFR-AT-0079</strain>
    </source>
</reference>